<name>G6E888_9SPHN</name>
<protein>
    <recommendedName>
        <fullName evidence="1">NAD-dependent epimerase/dehydratase domain-containing protein</fullName>
    </recommendedName>
</protein>
<keyword evidence="3" id="KW-1185">Reference proteome</keyword>
<proteinExistence type="predicted"/>
<evidence type="ECO:0000313" key="2">
    <source>
        <dbReference type="EMBL" id="EHJ62428.1"/>
    </source>
</evidence>
<dbReference type="OrthoDB" id="5735947at2"/>
<comment type="caution">
    <text evidence="2">The sequence shown here is derived from an EMBL/GenBank/DDBJ whole genome shotgun (WGS) entry which is preliminary data.</text>
</comment>
<dbReference type="Proteomes" id="UP000004030">
    <property type="component" value="Unassembled WGS sequence"/>
</dbReference>
<dbReference type="Gene3D" id="3.40.50.720">
    <property type="entry name" value="NAD(P)-binding Rossmann-like Domain"/>
    <property type="match status" value="1"/>
</dbReference>
<reference evidence="2 3" key="1">
    <citation type="journal article" date="2012" name="J. Bacteriol.">
        <title>Genome sequence of benzo(a)pyrene-degrading bacterium Novosphingobium pentaromativorans US6-1.</title>
        <authorList>
            <person name="Luo Y.R."/>
            <person name="Kang S.G."/>
            <person name="Kim S.J."/>
            <person name="Kim M.R."/>
            <person name="Li N."/>
            <person name="Lee J.H."/>
            <person name="Kwon K.K."/>
        </authorList>
    </citation>
    <scope>NUCLEOTIDE SEQUENCE [LARGE SCALE GENOMIC DNA]</scope>
    <source>
        <strain evidence="2 3">US6-1</strain>
    </source>
</reference>
<dbReference type="InterPro" id="IPR001509">
    <property type="entry name" value="Epimerase_deHydtase"/>
</dbReference>
<organism evidence="2 3">
    <name type="scientific">Novosphingobium pentaromativorans US6-1</name>
    <dbReference type="NCBI Taxonomy" id="1088721"/>
    <lineage>
        <taxon>Bacteria</taxon>
        <taxon>Pseudomonadati</taxon>
        <taxon>Pseudomonadota</taxon>
        <taxon>Alphaproteobacteria</taxon>
        <taxon>Sphingomonadales</taxon>
        <taxon>Sphingomonadaceae</taxon>
        <taxon>Novosphingobium</taxon>
    </lineage>
</organism>
<accession>G6E888</accession>
<dbReference type="Pfam" id="PF01370">
    <property type="entry name" value="Epimerase"/>
    <property type="match status" value="1"/>
</dbReference>
<dbReference type="EMBL" id="AGFM01000008">
    <property type="protein sequence ID" value="EHJ62428.1"/>
    <property type="molecule type" value="Genomic_DNA"/>
</dbReference>
<evidence type="ECO:0000313" key="3">
    <source>
        <dbReference type="Proteomes" id="UP000004030"/>
    </source>
</evidence>
<dbReference type="InterPro" id="IPR036291">
    <property type="entry name" value="NAD(P)-bd_dom_sf"/>
</dbReference>
<evidence type="ECO:0000259" key="1">
    <source>
        <dbReference type="Pfam" id="PF01370"/>
    </source>
</evidence>
<dbReference type="InterPro" id="IPR050177">
    <property type="entry name" value="Lipid_A_modif_metabolic_enz"/>
</dbReference>
<feature type="domain" description="NAD-dependent epimerase/dehydratase" evidence="1">
    <location>
        <begin position="7"/>
        <end position="182"/>
    </location>
</feature>
<dbReference type="eggNOG" id="COG0451">
    <property type="taxonomic scope" value="Bacteria"/>
</dbReference>
<dbReference type="PANTHER" id="PTHR43245">
    <property type="entry name" value="BIFUNCTIONAL POLYMYXIN RESISTANCE PROTEIN ARNA"/>
    <property type="match status" value="1"/>
</dbReference>
<dbReference type="PATRIC" id="fig|1088721.3.peg.549"/>
<dbReference type="AlphaFoldDB" id="G6E888"/>
<gene>
    <name evidence="2" type="ORF">NSU_0559</name>
</gene>
<dbReference type="SUPFAM" id="SSF51735">
    <property type="entry name" value="NAD(P)-binding Rossmann-fold domains"/>
    <property type="match status" value="1"/>
</dbReference>
<dbReference type="RefSeq" id="WP_007011476.1">
    <property type="nucleotide sequence ID" value="NZ_AGFM01000008.1"/>
</dbReference>
<sequence>MIRNEKILVTGASGEVARPLIAYLAGDNEVWGAARFSKPGSEEEVRALGARPVTVDVASGDLSMLPDDFTYVLHLAYYRGGKDDFDGAVRVNGEGTGHVLHHCRKARAALVMSSGAIYSAVEDPFEFPKEDSPIGSAFTPWSPTSGPGKIAQEAVARFCASAYDLPVIITRLNTIYGDGTMFLPMINMAMIMAGKEVPARWDPMPHLPIHTDDLCGQLEAMLNAASSPATIVNWGGDEIVTQQEWCAMVGKWSGMDVKIVTNPVPNTTRTGGSDQTRRRAITGPSRVKFADAFRALFEKRYGQATSNS</sequence>